<feature type="compositionally biased region" description="Acidic residues" evidence="1">
    <location>
        <begin position="488"/>
        <end position="500"/>
    </location>
</feature>
<dbReference type="Pfam" id="PF03004">
    <property type="entry name" value="Transposase_24"/>
    <property type="match status" value="1"/>
</dbReference>
<keyword evidence="3" id="KW-1185">Reference proteome</keyword>
<dbReference type="Proteomes" id="UP000187203">
    <property type="component" value="Unassembled WGS sequence"/>
</dbReference>
<feature type="compositionally biased region" description="Basic residues" evidence="1">
    <location>
        <begin position="123"/>
        <end position="133"/>
    </location>
</feature>
<organism evidence="2 3">
    <name type="scientific">Corchorus olitorius</name>
    <dbReference type="NCBI Taxonomy" id="93759"/>
    <lineage>
        <taxon>Eukaryota</taxon>
        <taxon>Viridiplantae</taxon>
        <taxon>Streptophyta</taxon>
        <taxon>Embryophyta</taxon>
        <taxon>Tracheophyta</taxon>
        <taxon>Spermatophyta</taxon>
        <taxon>Magnoliopsida</taxon>
        <taxon>eudicotyledons</taxon>
        <taxon>Gunneridae</taxon>
        <taxon>Pentapetalae</taxon>
        <taxon>rosids</taxon>
        <taxon>malvids</taxon>
        <taxon>Malvales</taxon>
        <taxon>Malvaceae</taxon>
        <taxon>Grewioideae</taxon>
        <taxon>Apeibeae</taxon>
        <taxon>Corchorus</taxon>
    </lineage>
</organism>
<feature type="compositionally biased region" description="Basic and acidic residues" evidence="1">
    <location>
        <begin position="468"/>
        <end position="483"/>
    </location>
</feature>
<feature type="compositionally biased region" description="Polar residues" evidence="1">
    <location>
        <begin position="113"/>
        <end position="122"/>
    </location>
</feature>
<comment type="caution">
    <text evidence="2">The sequence shown here is derived from an EMBL/GenBank/DDBJ whole genome shotgun (WGS) entry which is preliminary data.</text>
</comment>
<accession>A0A1R3K908</accession>
<dbReference type="AlphaFoldDB" id="A0A1R3K908"/>
<evidence type="ECO:0000313" key="2">
    <source>
        <dbReference type="EMBL" id="OMP03572.1"/>
    </source>
</evidence>
<dbReference type="InterPro" id="IPR004252">
    <property type="entry name" value="Probable_transposase_24"/>
</dbReference>
<proteinExistence type="predicted"/>
<feature type="region of interest" description="Disordered" evidence="1">
    <location>
        <begin position="459"/>
        <end position="500"/>
    </location>
</feature>
<feature type="region of interest" description="Disordered" evidence="1">
    <location>
        <begin position="113"/>
        <end position="143"/>
    </location>
</feature>
<feature type="region of interest" description="Disordered" evidence="1">
    <location>
        <begin position="280"/>
        <end position="300"/>
    </location>
</feature>
<sequence length="500" mass="56597">MATIYKGYNVNGFKFHTQEYGQHKRTMNSGVWVKGSTYNDYERDYYGLLETSANRGESNVNAENRGTDAPPSEVPIVNEVPSVNEVPIVNPSIEGSEILRDGDELNDRVAETDQATNFPTTRTRQKSRGRNRCKPVPSDPSKRTELHILDNTDFKENHVAQDITSMVKDRFNAYYPTFTKFPEGVKSTLWQEFKDKYCWDNNIEQAVYDIWYAKADKGFKDGVSRARISACRKAGIDPFDTTADHTKLKYFRIDWIPAPVWNEFVDKLWSTKEFLEKAARASRSRNTQKEGGITKHTAGPRSFAKWKDDLAKESGKTPTFKEVFNKTHTRRKGQEGDFVDPKSKAVFDKYIVALKEKHGDAADEVVFDPVAYTNAVNDRNRSHLYGFGGLQKETDILGESSTRSSTFPTTAPTQIPEEMKQLFRQWATEELPGMMTTLLPSVLSSLGYHPLDGASRDNIIDPSSSLGREVEHSRQNDIERNESSSDGGNDDDMGELDNLS</sequence>
<dbReference type="OrthoDB" id="1418132at2759"/>
<reference evidence="3" key="1">
    <citation type="submission" date="2013-09" db="EMBL/GenBank/DDBJ databases">
        <title>Corchorus olitorius genome sequencing.</title>
        <authorList>
            <person name="Alam M."/>
            <person name="Haque M.S."/>
            <person name="Islam M.S."/>
            <person name="Emdad E.M."/>
            <person name="Islam M.M."/>
            <person name="Ahmed B."/>
            <person name="Halim A."/>
            <person name="Hossen Q.M.M."/>
            <person name="Hossain M.Z."/>
            <person name="Ahmed R."/>
            <person name="Khan M.M."/>
            <person name="Islam R."/>
            <person name="Rashid M.M."/>
            <person name="Khan S.A."/>
            <person name="Rahman M.S."/>
            <person name="Alam M."/>
            <person name="Yahiya A.S."/>
            <person name="Khan M.S."/>
            <person name="Azam M.S."/>
            <person name="Haque T."/>
            <person name="Lashkar M.Z.H."/>
            <person name="Akhand A.I."/>
            <person name="Morshed G."/>
            <person name="Roy S."/>
            <person name="Uddin K.S."/>
            <person name="Rabeya T."/>
            <person name="Hossain A.S."/>
            <person name="Chowdhury A."/>
            <person name="Snigdha A.R."/>
            <person name="Mortoza M.S."/>
            <person name="Matin S.A."/>
            <person name="Hoque S.M.E."/>
            <person name="Islam M.K."/>
            <person name="Roy D.K."/>
            <person name="Haider R."/>
            <person name="Moosa M.M."/>
            <person name="Elias S.M."/>
            <person name="Hasan A.M."/>
            <person name="Jahan S."/>
            <person name="Shafiuddin M."/>
            <person name="Mahmood N."/>
            <person name="Shommy N.S."/>
        </authorList>
    </citation>
    <scope>NUCLEOTIDE SEQUENCE [LARGE SCALE GENOMIC DNA]</scope>
    <source>
        <strain evidence="3">cv. O-4</strain>
    </source>
</reference>
<evidence type="ECO:0000313" key="3">
    <source>
        <dbReference type="Proteomes" id="UP000187203"/>
    </source>
</evidence>
<name>A0A1R3K908_9ROSI</name>
<evidence type="ECO:0000256" key="1">
    <source>
        <dbReference type="SAM" id="MobiDB-lite"/>
    </source>
</evidence>
<protein>
    <submittedName>
        <fullName evidence="2">Transposase, Ptta/En/Spm, plant</fullName>
    </submittedName>
</protein>
<dbReference type="EMBL" id="AWUE01014475">
    <property type="protein sequence ID" value="OMP03572.1"/>
    <property type="molecule type" value="Genomic_DNA"/>
</dbReference>
<gene>
    <name evidence="2" type="ORF">COLO4_10333</name>
</gene>